<dbReference type="SUPFAM" id="SSF53335">
    <property type="entry name" value="S-adenosyl-L-methionine-dependent methyltransferases"/>
    <property type="match status" value="1"/>
</dbReference>
<dbReference type="InterPro" id="IPR029063">
    <property type="entry name" value="SAM-dependent_MTases_sf"/>
</dbReference>
<gene>
    <name evidence="11" type="ORF">CXX69_04965</name>
</gene>
<dbReference type="Proteomes" id="UP000248161">
    <property type="component" value="Unassembled WGS sequence"/>
</dbReference>
<name>A0A2V3HQA9_9ARCH</name>
<dbReference type="PANTHER" id="PTHR11579:SF0">
    <property type="entry name" value="PROTEIN-L-ISOASPARTATE(D-ASPARTATE) O-METHYLTRANSFERASE"/>
    <property type="match status" value="1"/>
</dbReference>
<keyword evidence="7" id="KW-0949">S-adenosyl-L-methionine</keyword>
<comment type="caution">
    <text evidence="11">The sequence shown here is derived from an EMBL/GenBank/DDBJ whole genome shotgun (WGS) entry which is preliminary data.</text>
</comment>
<dbReference type="EC" id="2.1.1.77" evidence="3"/>
<comment type="subcellular location">
    <subcellularLocation>
        <location evidence="1">Cytoplasm</location>
    </subcellularLocation>
</comment>
<evidence type="ECO:0000256" key="9">
    <source>
        <dbReference type="ARBA" id="ARBA00029295"/>
    </source>
</evidence>
<keyword evidence="4" id="KW-0963">Cytoplasm</keyword>
<evidence type="ECO:0000256" key="10">
    <source>
        <dbReference type="SAM" id="MobiDB-lite"/>
    </source>
</evidence>
<dbReference type="AlphaFoldDB" id="A0A2V3HQA9"/>
<sequence length="332" mass="36502">MRMKDISDLIGRLKAAGVPLDESIEEAMVSVDPACFTDHHLEPFLRDSPVPFLVTEGGAAKTISAPHMVATLLHHLEVREGQHVLLLGSKGGYLAALLDRMLGPDGAVTIIEPHAEVLLHTTERLEMHDSMGLLRVLPPEALEGWDGLNRRVDRVLVTGAVRMLPPEIEAMVEDGGFVLGPFGGPVHQRLLKREKQGDEWFDTDLGAVVFGPMDLNESERSPLDPHSLADHLEDILGLMSGVIDIEDEALDRLEGLITSLRELPPDLPPLDEDSTEDEILEHPVMELLLMEMEWLGPMWPLFGEYLPIELANPGSPDDEEPGMTGGHEDLVP</sequence>
<reference evidence="11 12" key="1">
    <citation type="journal article" date="2015" name="Nat. Commun.">
        <title>Genomic and transcriptomic evidence for scavenging of diverse organic compounds by widespread deep-sea archaea.</title>
        <authorList>
            <person name="Li M."/>
            <person name="Baker B.J."/>
            <person name="Anantharaman K."/>
            <person name="Jain S."/>
            <person name="Breier J.A."/>
            <person name="Dick G.J."/>
        </authorList>
    </citation>
    <scope>NUCLEOTIDE SEQUENCE [LARGE SCALE GENOMIC DNA]</scope>
    <source>
        <strain evidence="11">Cayman_51_deep</strain>
    </source>
</reference>
<keyword evidence="5" id="KW-0489">Methyltransferase</keyword>
<comment type="catalytic activity">
    <reaction evidence="9">
        <text>[protein]-L-isoaspartate + S-adenosyl-L-methionine = [protein]-L-isoaspartate alpha-methyl ester + S-adenosyl-L-homocysteine</text>
        <dbReference type="Rhea" id="RHEA:12705"/>
        <dbReference type="Rhea" id="RHEA-COMP:12143"/>
        <dbReference type="Rhea" id="RHEA-COMP:12144"/>
        <dbReference type="ChEBI" id="CHEBI:57856"/>
        <dbReference type="ChEBI" id="CHEBI:59789"/>
        <dbReference type="ChEBI" id="CHEBI:90596"/>
        <dbReference type="ChEBI" id="CHEBI:90598"/>
        <dbReference type="EC" id="2.1.1.77"/>
    </reaction>
</comment>
<evidence type="ECO:0000313" key="11">
    <source>
        <dbReference type="EMBL" id="PXF21235.1"/>
    </source>
</evidence>
<evidence type="ECO:0000256" key="5">
    <source>
        <dbReference type="ARBA" id="ARBA00022603"/>
    </source>
</evidence>
<dbReference type="GO" id="GO:0004719">
    <property type="term" value="F:protein-L-isoaspartate (D-aspartate) O-methyltransferase activity"/>
    <property type="evidence" value="ECO:0007669"/>
    <property type="project" value="UniProtKB-EC"/>
</dbReference>
<dbReference type="InterPro" id="IPR000682">
    <property type="entry name" value="PCMT"/>
</dbReference>
<evidence type="ECO:0000256" key="4">
    <source>
        <dbReference type="ARBA" id="ARBA00022490"/>
    </source>
</evidence>
<accession>A0A2V3HQA9</accession>
<evidence type="ECO:0000256" key="7">
    <source>
        <dbReference type="ARBA" id="ARBA00022691"/>
    </source>
</evidence>
<evidence type="ECO:0000256" key="3">
    <source>
        <dbReference type="ARBA" id="ARBA00011890"/>
    </source>
</evidence>
<evidence type="ECO:0000256" key="8">
    <source>
        <dbReference type="ARBA" id="ARBA00025330"/>
    </source>
</evidence>
<evidence type="ECO:0000256" key="1">
    <source>
        <dbReference type="ARBA" id="ARBA00004496"/>
    </source>
</evidence>
<keyword evidence="6" id="KW-0808">Transferase</keyword>
<comment type="similarity">
    <text evidence="2">Belongs to the methyltransferase superfamily. L-isoaspartyl/D-aspartyl protein methyltransferase family.</text>
</comment>
<evidence type="ECO:0000256" key="6">
    <source>
        <dbReference type="ARBA" id="ARBA00022679"/>
    </source>
</evidence>
<proteinExistence type="inferred from homology"/>
<evidence type="ECO:0000313" key="12">
    <source>
        <dbReference type="Proteomes" id="UP000248161"/>
    </source>
</evidence>
<dbReference type="GO" id="GO:0032259">
    <property type="term" value="P:methylation"/>
    <property type="evidence" value="ECO:0007669"/>
    <property type="project" value="UniProtKB-KW"/>
</dbReference>
<dbReference type="PANTHER" id="PTHR11579">
    <property type="entry name" value="PROTEIN-L-ISOASPARTATE O-METHYLTRANSFERASE"/>
    <property type="match status" value="1"/>
</dbReference>
<dbReference type="GO" id="GO:0005737">
    <property type="term" value="C:cytoplasm"/>
    <property type="evidence" value="ECO:0007669"/>
    <property type="project" value="UniProtKB-SubCell"/>
</dbReference>
<organism evidence="11 12">
    <name type="scientific">Candidatus Thalassarchaeum betae</name>
    <dbReference type="NCBI Taxonomy" id="2599289"/>
    <lineage>
        <taxon>Archaea</taxon>
        <taxon>Methanobacteriati</taxon>
        <taxon>Thermoplasmatota</taxon>
        <taxon>Candidatus Poseidoniia</taxon>
        <taxon>Candidatus Poseidoniales</taxon>
        <taxon>Candidatus Thalassarchaeaceae</taxon>
        <taxon>Candidatus Thalassarchaeum</taxon>
    </lineage>
</organism>
<dbReference type="EMBL" id="PSPG01000010">
    <property type="protein sequence ID" value="PXF21235.1"/>
    <property type="molecule type" value="Genomic_DNA"/>
</dbReference>
<dbReference type="Pfam" id="PF01135">
    <property type="entry name" value="PCMT"/>
    <property type="match status" value="1"/>
</dbReference>
<comment type="function">
    <text evidence="8">Catalyzes the methyl esterification of L-isoaspartyl residues in peptides and proteins that result from spontaneous decomposition of normal L-aspartyl and L-asparaginyl residues. It plays a role in the repair and/or degradation of damaged proteins.</text>
</comment>
<protein>
    <recommendedName>
        <fullName evidence="3">protein-L-isoaspartate(D-aspartate) O-methyltransferase</fullName>
        <ecNumber evidence="3">2.1.1.77</ecNumber>
    </recommendedName>
</protein>
<dbReference type="Gene3D" id="3.40.50.150">
    <property type="entry name" value="Vaccinia Virus protein VP39"/>
    <property type="match status" value="1"/>
</dbReference>
<feature type="region of interest" description="Disordered" evidence="10">
    <location>
        <begin position="312"/>
        <end position="332"/>
    </location>
</feature>
<evidence type="ECO:0000256" key="2">
    <source>
        <dbReference type="ARBA" id="ARBA00005369"/>
    </source>
</evidence>